<dbReference type="AlphaFoldDB" id="A0A5M8PY39"/>
<feature type="compositionally biased region" description="Polar residues" evidence="1">
    <location>
        <begin position="541"/>
        <end position="551"/>
    </location>
</feature>
<dbReference type="OrthoDB" id="5431239at2759"/>
<dbReference type="EMBL" id="VXIT01000002">
    <property type="protein sequence ID" value="KAA6414633.1"/>
    <property type="molecule type" value="Genomic_DNA"/>
</dbReference>
<feature type="compositionally biased region" description="Polar residues" evidence="1">
    <location>
        <begin position="590"/>
        <end position="622"/>
    </location>
</feature>
<organism evidence="2 3">
    <name type="scientific">Lasallia pustulata</name>
    <dbReference type="NCBI Taxonomy" id="136370"/>
    <lineage>
        <taxon>Eukaryota</taxon>
        <taxon>Fungi</taxon>
        <taxon>Dikarya</taxon>
        <taxon>Ascomycota</taxon>
        <taxon>Pezizomycotina</taxon>
        <taxon>Lecanoromycetes</taxon>
        <taxon>OSLEUM clade</taxon>
        <taxon>Umbilicariomycetidae</taxon>
        <taxon>Umbilicariales</taxon>
        <taxon>Umbilicariaceae</taxon>
        <taxon>Lasallia</taxon>
    </lineage>
</organism>
<proteinExistence type="predicted"/>
<name>A0A5M8PY39_9LECA</name>
<reference evidence="2 3" key="1">
    <citation type="submission" date="2019-09" db="EMBL/GenBank/DDBJ databases">
        <title>The hologenome of the rock-dwelling lichen Lasallia pustulata.</title>
        <authorList>
            <person name="Greshake Tzovaras B."/>
            <person name="Segers F."/>
            <person name="Bicker A."/>
            <person name="Dal Grande F."/>
            <person name="Otte J."/>
            <person name="Hankeln T."/>
            <person name="Schmitt I."/>
            <person name="Ebersberger I."/>
        </authorList>
    </citation>
    <scope>NUCLEOTIDE SEQUENCE [LARGE SCALE GENOMIC DNA]</scope>
    <source>
        <strain evidence="2">A1-1</strain>
    </source>
</reference>
<feature type="region of interest" description="Disordered" evidence="1">
    <location>
        <begin position="541"/>
        <end position="681"/>
    </location>
</feature>
<evidence type="ECO:0000313" key="3">
    <source>
        <dbReference type="Proteomes" id="UP000324767"/>
    </source>
</evidence>
<feature type="region of interest" description="Disordered" evidence="1">
    <location>
        <begin position="1"/>
        <end position="23"/>
    </location>
</feature>
<feature type="compositionally biased region" description="Pro residues" evidence="1">
    <location>
        <begin position="98"/>
        <end position="133"/>
    </location>
</feature>
<evidence type="ECO:0000256" key="1">
    <source>
        <dbReference type="SAM" id="MobiDB-lite"/>
    </source>
</evidence>
<dbReference type="Proteomes" id="UP000324767">
    <property type="component" value="Unassembled WGS sequence"/>
</dbReference>
<sequence length="681" mass="74803">MAFTGTESGHWRGRPDSHWLSPNADRLREIEQQYLPPGGRPLPKRTTKPLRLQAIKNAIHGSANLVTDGQLDTVFGIAAIPRAPGSQKPTGRPKETGGPPPPMQPPVQPPMQPPVQPPMQPPVQPPMQPPAPPVTRDTNQPRALLHANPVSVQQVLQKAGRSAWIHVSQEALQLTATSAFLRSRQGMVGAVLETRAGLEAAGRFYPHRGRGPIWDNNSCAIDTAIVAAIFMKVGSTAIDMGPTGSPNSVPFIQSEFLRMVRANWNFDAGEDQRKSAIQNRNAFIISLLRDISQARGLKTPLKFGSLLPCTETWIHCASEFRQFNYRQAWLTTCATCGGRAVSREDRTGRLTIDEWQTKNPPPTMQQLLVRQFRGRPRNCPFKCPGRPPNAVRQRIIYGALPPRLVVEPAVDYRNIRQATANDIRFTYQDADGTEHEATYRWLGGIYNNRGLENGRRVARHYRTYWTDHDYPEALGHIKIYDGMVASGSIVGGIPPAGRQAKIPKSWALGTDILFYERVQTPDLNTALEQATNVFTSSWTELDTATGSSSNPPQEPPGEAGPSTDIHQQPPAEAGPSTDTPQQPPDEAGPSMNTPQQPSGEAGPSMNTLQQPSGEAGPSMNTPQQPPAEAGPSSRSRIRKHESSSEEESRKRQHLDPESHPSKVNPTSRPRKTLKAMETSSK</sequence>
<feature type="region of interest" description="Disordered" evidence="1">
    <location>
        <begin position="80"/>
        <end position="137"/>
    </location>
</feature>
<protein>
    <submittedName>
        <fullName evidence="2">Uncharacterized protein</fullName>
    </submittedName>
</protein>
<accession>A0A5M8PY39</accession>
<comment type="caution">
    <text evidence="2">The sequence shown here is derived from an EMBL/GenBank/DDBJ whole genome shotgun (WGS) entry which is preliminary data.</text>
</comment>
<feature type="compositionally biased region" description="Basic and acidic residues" evidence="1">
    <location>
        <begin position="640"/>
        <end position="660"/>
    </location>
</feature>
<evidence type="ECO:0000313" key="2">
    <source>
        <dbReference type="EMBL" id="KAA6414633.1"/>
    </source>
</evidence>
<gene>
    <name evidence="2" type="ORF">FRX48_01383</name>
</gene>